<evidence type="ECO:0000313" key="1">
    <source>
        <dbReference type="EMBL" id="MBK1646322.1"/>
    </source>
</evidence>
<protein>
    <recommendedName>
        <fullName evidence="3">DUF4412 domain-containing protein</fullName>
    </recommendedName>
</protein>
<evidence type="ECO:0000313" key="2">
    <source>
        <dbReference type="Proteomes" id="UP001138802"/>
    </source>
</evidence>
<dbReference type="AlphaFoldDB" id="A0A9X1B9X0"/>
<evidence type="ECO:0008006" key="3">
    <source>
        <dbReference type="Google" id="ProtNLM"/>
    </source>
</evidence>
<gene>
    <name evidence="1" type="ORF">CKO25_17040</name>
</gene>
<dbReference type="Proteomes" id="UP001138802">
    <property type="component" value="Unassembled WGS sequence"/>
</dbReference>
<sequence length="267" mass="29258">MTNPADLKTTARRIRIDRTAAAVVLATLLPITVAFAELEGYYIETLNRTSGIQDEGTSEDLTKTYLAGDKMAVINSGPDATDMIMDPNAGIITFINHAEKEYLEIDVNAVMESLSGPAGEQMRAMIGDMTVTVEETDQQRRIGEWETRLYRVNKSGMMGIEQNIWAAADVDIDVTRYTDMMSLSGPGGVLASSPAGIAQREEMSKIKGYPILTETQLDMMGTQMTTETEVQVIRWESIPAEIFRVPDAYSAREMGMMGMPTASGAHP</sequence>
<keyword evidence="2" id="KW-1185">Reference proteome</keyword>
<comment type="caution">
    <text evidence="1">The sequence shown here is derived from an EMBL/GenBank/DDBJ whole genome shotgun (WGS) entry which is preliminary data.</text>
</comment>
<organism evidence="1 2">
    <name type="scientific">Thiocapsa imhoffii</name>
    <dbReference type="NCBI Taxonomy" id="382777"/>
    <lineage>
        <taxon>Bacteria</taxon>
        <taxon>Pseudomonadati</taxon>
        <taxon>Pseudomonadota</taxon>
        <taxon>Gammaproteobacteria</taxon>
        <taxon>Chromatiales</taxon>
        <taxon>Chromatiaceae</taxon>
        <taxon>Thiocapsa</taxon>
    </lineage>
</organism>
<dbReference type="RefSeq" id="WP_200389133.1">
    <property type="nucleotide sequence ID" value="NZ_NRSD01000023.1"/>
</dbReference>
<dbReference type="EMBL" id="NRSD01000023">
    <property type="protein sequence ID" value="MBK1646322.1"/>
    <property type="molecule type" value="Genomic_DNA"/>
</dbReference>
<proteinExistence type="predicted"/>
<name>A0A9X1B9X0_9GAMM</name>
<reference evidence="1 2" key="1">
    <citation type="journal article" date="2020" name="Microorganisms">
        <title>Osmotic Adaptation and Compatible Solute Biosynthesis of Phototrophic Bacteria as Revealed from Genome Analyses.</title>
        <authorList>
            <person name="Imhoff J.F."/>
            <person name="Rahn T."/>
            <person name="Kunzel S."/>
            <person name="Keller A."/>
            <person name="Neulinger S.C."/>
        </authorList>
    </citation>
    <scope>NUCLEOTIDE SEQUENCE [LARGE SCALE GENOMIC DNA]</scope>
    <source>
        <strain evidence="1 2">DSM 21303</strain>
    </source>
</reference>
<accession>A0A9X1B9X0</accession>